<evidence type="ECO:0000313" key="2">
    <source>
        <dbReference type="EMBL" id="RAU20093.1"/>
    </source>
</evidence>
<keyword evidence="3" id="KW-1185">Reference proteome</keyword>
<dbReference type="OrthoDB" id="7363478at2"/>
<name>A0A364NSM8_9PROT</name>
<dbReference type="EMBL" id="PGTO01000038">
    <property type="protein sequence ID" value="RAU20093.1"/>
    <property type="molecule type" value="Genomic_DNA"/>
</dbReference>
<accession>A0A364NSM8</accession>
<sequence>MSELDNKEEALAIIRGIISATTDIAKIASELAQDDDKIMVAPPVPASPPISAAPPPAAPAKTTMAEPTEKAVAPPKAEVRASSQAEVLNQLLNRKSGKA</sequence>
<dbReference type="AlphaFoldDB" id="A0A364NSM8"/>
<feature type="compositionally biased region" description="Polar residues" evidence="1">
    <location>
        <begin position="81"/>
        <end position="93"/>
    </location>
</feature>
<protein>
    <submittedName>
        <fullName evidence="2">Uncharacterized protein</fullName>
    </submittedName>
</protein>
<organism evidence="2 3">
    <name type="scientific">Paramagnetospirillum kuznetsovii</name>
    <dbReference type="NCBI Taxonomy" id="2053833"/>
    <lineage>
        <taxon>Bacteria</taxon>
        <taxon>Pseudomonadati</taxon>
        <taxon>Pseudomonadota</taxon>
        <taxon>Alphaproteobacteria</taxon>
        <taxon>Rhodospirillales</taxon>
        <taxon>Magnetospirillaceae</taxon>
        <taxon>Paramagnetospirillum</taxon>
    </lineage>
</organism>
<reference evidence="2 3" key="1">
    <citation type="submission" date="2017-11" db="EMBL/GenBank/DDBJ databases">
        <title>Draft genome sequence of magnetotactic bacterium Magnetospirillum kuznetsovii LBB-42.</title>
        <authorList>
            <person name="Grouzdev D.S."/>
            <person name="Rysina M.S."/>
            <person name="Baslerov R.V."/>
            <person name="Koziaeva V."/>
        </authorList>
    </citation>
    <scope>NUCLEOTIDE SEQUENCE [LARGE SCALE GENOMIC DNA]</scope>
    <source>
        <strain evidence="2 3">LBB-42</strain>
    </source>
</reference>
<dbReference type="RefSeq" id="WP_112147415.1">
    <property type="nucleotide sequence ID" value="NZ_PGTO01000038.1"/>
</dbReference>
<evidence type="ECO:0000313" key="3">
    <source>
        <dbReference type="Proteomes" id="UP000251075"/>
    </source>
</evidence>
<evidence type="ECO:0000256" key="1">
    <source>
        <dbReference type="SAM" id="MobiDB-lite"/>
    </source>
</evidence>
<feature type="region of interest" description="Disordered" evidence="1">
    <location>
        <begin position="38"/>
        <end position="99"/>
    </location>
</feature>
<dbReference type="Proteomes" id="UP000251075">
    <property type="component" value="Unassembled WGS sequence"/>
</dbReference>
<proteinExistence type="predicted"/>
<gene>
    <name evidence="2" type="ORF">CU669_20240</name>
</gene>
<feature type="compositionally biased region" description="Pro residues" evidence="1">
    <location>
        <begin position="42"/>
        <end position="58"/>
    </location>
</feature>
<comment type="caution">
    <text evidence="2">The sequence shown here is derived from an EMBL/GenBank/DDBJ whole genome shotgun (WGS) entry which is preliminary data.</text>
</comment>